<comment type="similarity">
    <text evidence="1 4">Belongs to the glycosyl hydrolase 17 family.</text>
</comment>
<reference evidence="6 7" key="1">
    <citation type="submission" date="2024-01" db="EMBL/GenBank/DDBJ databases">
        <title>The complete chloroplast genome sequence of Lithospermum erythrorhizon: insights into the phylogenetic relationship among Boraginaceae species and the maternal lineages of purple gromwells.</title>
        <authorList>
            <person name="Okada T."/>
            <person name="Watanabe K."/>
        </authorList>
    </citation>
    <scope>NUCLEOTIDE SEQUENCE [LARGE SCALE GENOMIC DNA]</scope>
</reference>
<accession>A0AAV3QP99</accession>
<dbReference type="Gene3D" id="3.20.20.80">
    <property type="entry name" value="Glycosidases"/>
    <property type="match status" value="1"/>
</dbReference>
<evidence type="ECO:0000313" key="6">
    <source>
        <dbReference type="EMBL" id="GAA0165865.1"/>
    </source>
</evidence>
<dbReference type="InterPro" id="IPR000490">
    <property type="entry name" value="Glyco_hydro_17"/>
</dbReference>
<organism evidence="6 7">
    <name type="scientific">Lithospermum erythrorhizon</name>
    <name type="common">Purple gromwell</name>
    <name type="synonym">Lithospermum officinale var. erythrorhizon</name>
    <dbReference type="NCBI Taxonomy" id="34254"/>
    <lineage>
        <taxon>Eukaryota</taxon>
        <taxon>Viridiplantae</taxon>
        <taxon>Streptophyta</taxon>
        <taxon>Embryophyta</taxon>
        <taxon>Tracheophyta</taxon>
        <taxon>Spermatophyta</taxon>
        <taxon>Magnoliopsida</taxon>
        <taxon>eudicotyledons</taxon>
        <taxon>Gunneridae</taxon>
        <taxon>Pentapetalae</taxon>
        <taxon>asterids</taxon>
        <taxon>lamiids</taxon>
        <taxon>Boraginales</taxon>
        <taxon>Boraginaceae</taxon>
        <taxon>Boraginoideae</taxon>
        <taxon>Lithospermeae</taxon>
        <taxon>Lithospermum</taxon>
    </lineage>
</organism>
<keyword evidence="5" id="KW-0472">Membrane</keyword>
<evidence type="ECO:0000256" key="2">
    <source>
        <dbReference type="ARBA" id="ARBA00022801"/>
    </source>
</evidence>
<keyword evidence="5" id="KW-0812">Transmembrane</keyword>
<dbReference type="Pfam" id="PF00332">
    <property type="entry name" value="Glyco_hydro_17"/>
    <property type="match status" value="1"/>
</dbReference>
<evidence type="ECO:0000313" key="7">
    <source>
        <dbReference type="Proteomes" id="UP001454036"/>
    </source>
</evidence>
<keyword evidence="2" id="KW-0378">Hydrolase</keyword>
<dbReference type="SUPFAM" id="SSF51445">
    <property type="entry name" value="(Trans)glycosidases"/>
    <property type="match status" value="1"/>
</dbReference>
<keyword evidence="7" id="KW-1185">Reference proteome</keyword>
<feature type="transmembrane region" description="Helical" evidence="5">
    <location>
        <begin position="12"/>
        <end position="33"/>
    </location>
</feature>
<dbReference type="InterPro" id="IPR017853">
    <property type="entry name" value="GH"/>
</dbReference>
<gene>
    <name evidence="6" type="ORF">LIER_40076</name>
</gene>
<dbReference type="EMBL" id="BAABME010022461">
    <property type="protein sequence ID" value="GAA0165865.1"/>
    <property type="molecule type" value="Genomic_DNA"/>
</dbReference>
<keyword evidence="5" id="KW-1133">Transmembrane helix</keyword>
<keyword evidence="3" id="KW-0326">Glycosidase</keyword>
<comment type="caution">
    <text evidence="6">The sequence shown here is derived from an EMBL/GenBank/DDBJ whole genome shotgun (WGS) entry which is preliminary data.</text>
</comment>
<sequence>MGRLCDDFTIFIIITLIHIIFLYAEIGICYGMIADNLPPPQEVIDLCKQHNIQRLRLYNPVPQALQALQGSGIEVILGVLNEDIQNIASSQAYADQWVNQNVKAFPNVKFKYITLGNEIDSPVVRPFILPAMQNIYNSVNALGIKVSTVLDLSVLGSSYPPSAGK</sequence>
<dbReference type="GO" id="GO:0005975">
    <property type="term" value="P:carbohydrate metabolic process"/>
    <property type="evidence" value="ECO:0007669"/>
    <property type="project" value="InterPro"/>
</dbReference>
<dbReference type="AlphaFoldDB" id="A0AAV3QP99"/>
<name>A0AAV3QP99_LITER</name>
<protein>
    <submittedName>
        <fullName evidence="6">Glucosidase</fullName>
    </submittedName>
</protein>
<dbReference type="PANTHER" id="PTHR32227">
    <property type="entry name" value="GLUCAN ENDO-1,3-BETA-GLUCOSIDASE BG1-RELATED-RELATED"/>
    <property type="match status" value="1"/>
</dbReference>
<dbReference type="Proteomes" id="UP001454036">
    <property type="component" value="Unassembled WGS sequence"/>
</dbReference>
<dbReference type="InterPro" id="IPR044965">
    <property type="entry name" value="Glyco_hydro_17_plant"/>
</dbReference>
<evidence type="ECO:0000256" key="5">
    <source>
        <dbReference type="SAM" id="Phobius"/>
    </source>
</evidence>
<evidence type="ECO:0000256" key="4">
    <source>
        <dbReference type="RuleBase" id="RU004335"/>
    </source>
</evidence>
<proteinExistence type="inferred from homology"/>
<evidence type="ECO:0000256" key="1">
    <source>
        <dbReference type="ARBA" id="ARBA00008773"/>
    </source>
</evidence>
<evidence type="ECO:0000256" key="3">
    <source>
        <dbReference type="ARBA" id="ARBA00023295"/>
    </source>
</evidence>
<dbReference type="GO" id="GO:0004553">
    <property type="term" value="F:hydrolase activity, hydrolyzing O-glycosyl compounds"/>
    <property type="evidence" value="ECO:0007669"/>
    <property type="project" value="InterPro"/>
</dbReference>